<dbReference type="Proteomes" id="UP000031670">
    <property type="component" value="Unassembled WGS sequence"/>
</dbReference>
<proteinExistence type="predicted"/>
<dbReference type="EMBL" id="BBSA01000009">
    <property type="protein sequence ID" value="GAM63669.1"/>
    <property type="molecule type" value="Genomic_DNA"/>
</dbReference>
<evidence type="ECO:0000313" key="2">
    <source>
        <dbReference type="Proteomes" id="UP000031670"/>
    </source>
</evidence>
<reference evidence="1 2" key="2">
    <citation type="submission" date="2015-01" db="EMBL/GenBank/DDBJ databases">
        <authorList>
            <consortium name="NBRP consortium"/>
            <person name="Sawabe T."/>
            <person name="Meirelles P."/>
            <person name="Feng G."/>
            <person name="Sayaka M."/>
            <person name="Hattori M."/>
            <person name="Ohkuma M."/>
        </authorList>
    </citation>
    <scope>NUCLEOTIDE SEQUENCE [LARGE SCALE GENOMIC DNA]</scope>
    <source>
        <strain evidence="1 2">JCM19232</strain>
    </source>
</reference>
<accession>A0A0B8PLU2</accession>
<dbReference type="Gene3D" id="2.160.10.10">
    <property type="entry name" value="Hexapeptide repeat proteins"/>
    <property type="match status" value="1"/>
</dbReference>
<organism evidence="1 2">
    <name type="scientific">Vibrio ishigakensis</name>
    <dbReference type="NCBI Taxonomy" id="1481914"/>
    <lineage>
        <taxon>Bacteria</taxon>
        <taxon>Pseudomonadati</taxon>
        <taxon>Pseudomonadota</taxon>
        <taxon>Gammaproteobacteria</taxon>
        <taxon>Vibrionales</taxon>
        <taxon>Vibrionaceae</taxon>
        <taxon>Vibrio</taxon>
    </lineage>
</organism>
<comment type="caution">
    <text evidence="1">The sequence shown here is derived from an EMBL/GenBank/DDBJ whole genome shotgun (WGS) entry which is preliminary data.</text>
</comment>
<gene>
    <name evidence="1" type="ORF">JCM19232_2649</name>
</gene>
<protein>
    <submittedName>
        <fullName evidence="1">Uncharacterized protein</fullName>
    </submittedName>
</protein>
<evidence type="ECO:0000313" key="1">
    <source>
        <dbReference type="EMBL" id="GAM63669.1"/>
    </source>
</evidence>
<dbReference type="AlphaFoldDB" id="A0A0B8PLU2"/>
<dbReference type="SUPFAM" id="SSF51161">
    <property type="entry name" value="Trimeric LpxA-like enzymes"/>
    <property type="match status" value="1"/>
</dbReference>
<name>A0A0B8PLU2_9VIBR</name>
<dbReference type="InterPro" id="IPR011004">
    <property type="entry name" value="Trimer_LpxA-like_sf"/>
</dbReference>
<reference evidence="1 2" key="1">
    <citation type="submission" date="2015-01" db="EMBL/GenBank/DDBJ databases">
        <title>Vibrio sp. C5 JCM 19232 whole genome shotgun sequence.</title>
        <authorList>
            <person name="Sawabe T."/>
            <person name="Meirelles P."/>
            <person name="Feng G."/>
            <person name="Sayaka M."/>
            <person name="Hattori M."/>
            <person name="Ohkuma M."/>
        </authorList>
    </citation>
    <scope>NUCLEOTIDE SEQUENCE [LARGE SCALE GENOMIC DNA]</scope>
    <source>
        <strain evidence="1 2">JCM19232</strain>
    </source>
</reference>
<sequence length="332" mass="34106">MTQWNEDDAGPENPGFVESRFWNGSEWIVTELVVDGDVIVLGSIRGEHIVASASITTPRLEGGEITGESLVISSSVVAGANDNVAVIDGTGDDRIYAGNSDSAKAPFRVTSSGDLHTKGNTYIDGNTEIGGNTTIDGETEIGGNTTIGGTTTIGGDTYIGGNVDITGSGTIGENMTVKGQISATQITGDIVSGKVIPVEPFAAPASQGDVITLIDVSCDSSSAGISRSLSVGGGSYMIREGGGGEGTVYFYYYNEAGEVLHVVSSDSGGSPIIGPIVDMPVIAYHIGTGTGRIRVVMEVISGTVIYGTVVLNNEAYPTSHIAQLIPQGTEFN</sequence>